<evidence type="ECO:0000256" key="1">
    <source>
        <dbReference type="ARBA" id="ARBA00022679"/>
    </source>
</evidence>
<dbReference type="EC" id="2.3.1.-" evidence="4"/>
<comment type="caution">
    <text evidence="4">The sequence shown here is derived from an EMBL/GenBank/DDBJ whole genome shotgun (WGS) entry which is preliminary data.</text>
</comment>
<dbReference type="InterPro" id="IPR051016">
    <property type="entry name" value="Diverse_Substrate_AcTransf"/>
</dbReference>
<dbReference type="GO" id="GO:0016746">
    <property type="term" value="F:acyltransferase activity"/>
    <property type="evidence" value="ECO:0007669"/>
    <property type="project" value="UniProtKB-KW"/>
</dbReference>
<evidence type="ECO:0000313" key="4">
    <source>
        <dbReference type="EMBL" id="MCD2194832.1"/>
    </source>
</evidence>
<keyword evidence="1 4" id="KW-0808">Transferase</keyword>
<keyword evidence="5" id="KW-1185">Reference proteome</keyword>
<dbReference type="PROSITE" id="PS51186">
    <property type="entry name" value="GNAT"/>
    <property type="match status" value="1"/>
</dbReference>
<dbReference type="Pfam" id="PF00583">
    <property type="entry name" value="Acetyltransf_1"/>
    <property type="match status" value="1"/>
</dbReference>
<keyword evidence="2 4" id="KW-0012">Acyltransferase</keyword>
<dbReference type="EMBL" id="JAJNDB010000003">
    <property type="protein sequence ID" value="MCD2194832.1"/>
    <property type="molecule type" value="Genomic_DNA"/>
</dbReference>
<dbReference type="PANTHER" id="PTHR10545">
    <property type="entry name" value="DIAMINE N-ACETYLTRANSFERASE"/>
    <property type="match status" value="1"/>
</dbReference>
<dbReference type="InterPro" id="IPR000182">
    <property type="entry name" value="GNAT_dom"/>
</dbReference>
<protein>
    <submittedName>
        <fullName evidence="4">GNAT family N-acetyltransferase</fullName>
        <ecNumber evidence="4">2.3.1.-</ecNumber>
    </submittedName>
</protein>
<reference evidence="4 5" key="1">
    <citation type="submission" date="2021-11" db="EMBL/GenBank/DDBJ databases">
        <title>Draft genome sequence of Actinomycetospora sp. SF1 isolated from the rhizosphere soil.</title>
        <authorList>
            <person name="Duangmal K."/>
            <person name="Chantavorakit T."/>
        </authorList>
    </citation>
    <scope>NUCLEOTIDE SEQUENCE [LARGE SCALE GENOMIC DNA]</scope>
    <source>
        <strain evidence="4 5">TBRC 5722</strain>
    </source>
</reference>
<evidence type="ECO:0000259" key="3">
    <source>
        <dbReference type="PROSITE" id="PS51186"/>
    </source>
</evidence>
<sequence>MSARPDSAAPENPDARPVVTVRAIRPDDVPTVVRYVHELAEYEREPESCLLSAEQLHAALFSDRPAVFGHVADVDGAVAGMALWFVTFSTWTGAHGMHLEDLYVSPSFRRLGLARALLARLATTCRERGWARLEWAVLDWNTPALDFYATLRSTPQDGWTTHRVDGPALDDLAALDH</sequence>
<evidence type="ECO:0000256" key="2">
    <source>
        <dbReference type="ARBA" id="ARBA00023315"/>
    </source>
</evidence>
<dbReference type="SUPFAM" id="SSF55729">
    <property type="entry name" value="Acyl-CoA N-acyltransferases (Nat)"/>
    <property type="match status" value="1"/>
</dbReference>
<gene>
    <name evidence="4" type="ORF">LQ327_15785</name>
</gene>
<dbReference type="InterPro" id="IPR016181">
    <property type="entry name" value="Acyl_CoA_acyltransferase"/>
</dbReference>
<proteinExistence type="predicted"/>
<dbReference type="RefSeq" id="WP_230735325.1">
    <property type="nucleotide sequence ID" value="NZ_JAJNDB010000003.1"/>
</dbReference>
<feature type="domain" description="N-acetyltransferase" evidence="3">
    <location>
        <begin position="19"/>
        <end position="177"/>
    </location>
</feature>
<dbReference type="PANTHER" id="PTHR10545:SF29">
    <property type="entry name" value="GH14572P-RELATED"/>
    <property type="match status" value="1"/>
</dbReference>
<organism evidence="4 5">
    <name type="scientific">Actinomycetospora endophytica</name>
    <dbReference type="NCBI Taxonomy" id="2291215"/>
    <lineage>
        <taxon>Bacteria</taxon>
        <taxon>Bacillati</taxon>
        <taxon>Actinomycetota</taxon>
        <taxon>Actinomycetes</taxon>
        <taxon>Pseudonocardiales</taxon>
        <taxon>Pseudonocardiaceae</taxon>
        <taxon>Actinomycetospora</taxon>
    </lineage>
</organism>
<dbReference type="Gene3D" id="3.40.630.30">
    <property type="match status" value="1"/>
</dbReference>
<name>A0ABS8P972_9PSEU</name>
<dbReference type="Proteomes" id="UP001199469">
    <property type="component" value="Unassembled WGS sequence"/>
</dbReference>
<evidence type="ECO:0000313" key="5">
    <source>
        <dbReference type="Proteomes" id="UP001199469"/>
    </source>
</evidence>
<accession>A0ABS8P972</accession>